<sequence>MDPISIEKIRAMSKCSNCKRQQQMILPTLAISMVATSVLLLLVTSPVWVPRLCSLMAFFFLTTLPDLAMAFLLSPKCLFVVGNLIVAFLVGESRLALRGEPVPSLVNEIHEEHVKRNSATSAKAVTAVVAIDHNAQVGELGQEEEEEEEEEEEGEEEELHQRVEDFIARVKKQRRMEDKSIFDTDR</sequence>
<feature type="region of interest" description="Disordered" evidence="1">
    <location>
        <begin position="137"/>
        <end position="162"/>
    </location>
</feature>
<dbReference type="PANTHER" id="PTHR35762">
    <property type="entry name" value="TRANSMEMBRANE PROTEIN"/>
    <property type="match status" value="1"/>
</dbReference>
<evidence type="ECO:0000259" key="3">
    <source>
        <dbReference type="Pfam" id="PF14364"/>
    </source>
</evidence>
<keyword evidence="2" id="KW-1133">Transmembrane helix</keyword>
<feature type="compositionally biased region" description="Acidic residues" evidence="1">
    <location>
        <begin position="141"/>
        <end position="158"/>
    </location>
</feature>
<evidence type="ECO:0000313" key="5">
    <source>
        <dbReference type="Proteomes" id="UP000026962"/>
    </source>
</evidence>
<dbReference type="STRING" id="4537.A0A0E0JSZ0"/>
<reference evidence="4" key="2">
    <citation type="submission" date="2018-05" db="EMBL/GenBank/DDBJ databases">
        <title>OpunRS2 (Oryza punctata Reference Sequence Version 2).</title>
        <authorList>
            <person name="Zhang J."/>
            <person name="Kudrna D."/>
            <person name="Lee S."/>
            <person name="Talag J."/>
            <person name="Welchert J."/>
            <person name="Wing R.A."/>
        </authorList>
    </citation>
    <scope>NUCLEOTIDE SEQUENCE [LARGE SCALE GENOMIC DNA]</scope>
</reference>
<organism evidence="4">
    <name type="scientific">Oryza punctata</name>
    <name type="common">Red rice</name>
    <dbReference type="NCBI Taxonomy" id="4537"/>
    <lineage>
        <taxon>Eukaryota</taxon>
        <taxon>Viridiplantae</taxon>
        <taxon>Streptophyta</taxon>
        <taxon>Embryophyta</taxon>
        <taxon>Tracheophyta</taxon>
        <taxon>Spermatophyta</taxon>
        <taxon>Magnoliopsida</taxon>
        <taxon>Liliopsida</taxon>
        <taxon>Poales</taxon>
        <taxon>Poaceae</taxon>
        <taxon>BOP clade</taxon>
        <taxon>Oryzoideae</taxon>
        <taxon>Oryzeae</taxon>
        <taxon>Oryzinae</taxon>
        <taxon>Oryza</taxon>
    </lineage>
</organism>
<dbReference type="PANTHER" id="PTHR35762:SF2">
    <property type="entry name" value="TRANSMEMBRANE PROTEIN"/>
    <property type="match status" value="1"/>
</dbReference>
<accession>A0A0E0JSZ0</accession>
<dbReference type="eggNOG" id="ENOG502S0IX">
    <property type="taxonomic scope" value="Eukaryota"/>
</dbReference>
<reference evidence="4" key="1">
    <citation type="submission" date="2015-04" db="UniProtKB">
        <authorList>
            <consortium name="EnsemblPlants"/>
        </authorList>
    </citation>
    <scope>IDENTIFICATION</scope>
</reference>
<dbReference type="Pfam" id="PF14364">
    <property type="entry name" value="DUF4408"/>
    <property type="match status" value="1"/>
</dbReference>
<keyword evidence="5" id="KW-1185">Reference proteome</keyword>
<feature type="transmembrane region" description="Helical" evidence="2">
    <location>
        <begin position="68"/>
        <end position="90"/>
    </location>
</feature>
<dbReference type="EnsemblPlants" id="OPUNC01G41150.1">
    <property type="protein sequence ID" value="OPUNC01G41150.1"/>
    <property type="gene ID" value="OPUNC01G41150"/>
</dbReference>
<protein>
    <recommendedName>
        <fullName evidence="3">DUF4408 domain-containing protein</fullName>
    </recommendedName>
</protein>
<proteinExistence type="predicted"/>
<dbReference type="OMA" id="IRAMNKY"/>
<feature type="domain" description="DUF4408" evidence="3">
    <location>
        <begin position="50"/>
        <end position="95"/>
    </location>
</feature>
<evidence type="ECO:0000256" key="1">
    <source>
        <dbReference type="SAM" id="MobiDB-lite"/>
    </source>
</evidence>
<evidence type="ECO:0000256" key="2">
    <source>
        <dbReference type="SAM" id="Phobius"/>
    </source>
</evidence>
<name>A0A0E0JSZ0_ORYPU</name>
<keyword evidence="2" id="KW-0472">Membrane</keyword>
<keyword evidence="2" id="KW-0812">Transmembrane</keyword>
<dbReference type="HOGENOM" id="CLU_091162_0_0_1"/>
<dbReference type="Proteomes" id="UP000026962">
    <property type="component" value="Chromosome 1"/>
</dbReference>
<dbReference type="Gramene" id="OPUNC01G41150.1">
    <property type="protein sequence ID" value="OPUNC01G41150.1"/>
    <property type="gene ID" value="OPUNC01G41150"/>
</dbReference>
<feature type="transmembrane region" description="Helical" evidence="2">
    <location>
        <begin position="24"/>
        <end position="48"/>
    </location>
</feature>
<evidence type="ECO:0000313" key="4">
    <source>
        <dbReference type="EnsemblPlants" id="OPUNC01G41150.1"/>
    </source>
</evidence>
<dbReference type="AlphaFoldDB" id="A0A0E0JSZ0"/>
<dbReference type="InterPro" id="IPR025520">
    <property type="entry name" value="DUF4408"/>
</dbReference>